<dbReference type="Proteomes" id="UP000440367">
    <property type="component" value="Unassembled WGS sequence"/>
</dbReference>
<evidence type="ECO:0008006" key="20">
    <source>
        <dbReference type="Google" id="ProtNLM"/>
    </source>
</evidence>
<sequence length="72" mass="7358">MAFHAAKVTLIARRHFSFAVPPVCLALFLSLALSGPMAPISSGWHTAVLFGVKGATVALACSATSPCPSSDT</sequence>
<dbReference type="EMBL" id="QXGA01000111">
    <property type="protein sequence ID" value="KAE9152309.1"/>
    <property type="molecule type" value="Genomic_DNA"/>
</dbReference>
<dbReference type="EMBL" id="QXGB01000168">
    <property type="protein sequence ID" value="KAE9226771.1"/>
    <property type="molecule type" value="Genomic_DNA"/>
</dbReference>
<evidence type="ECO:0000313" key="7">
    <source>
        <dbReference type="EMBL" id="KAE9226771.1"/>
    </source>
</evidence>
<organism evidence="10 13">
    <name type="scientific">Phytophthora fragariae</name>
    <dbReference type="NCBI Taxonomy" id="53985"/>
    <lineage>
        <taxon>Eukaryota</taxon>
        <taxon>Sar</taxon>
        <taxon>Stramenopiles</taxon>
        <taxon>Oomycota</taxon>
        <taxon>Peronosporomycetes</taxon>
        <taxon>Peronosporales</taxon>
        <taxon>Peronosporaceae</taxon>
        <taxon>Phytophthora</taxon>
    </lineage>
</organism>
<dbReference type="EMBL" id="QXFX01000038">
    <property type="protein sequence ID" value="KAE9136897.1"/>
    <property type="molecule type" value="Genomic_DNA"/>
</dbReference>
<accession>A0A6A4EQ26</accession>
<dbReference type="EMBL" id="QXGC01000111">
    <property type="protein sequence ID" value="KAE9249202.1"/>
    <property type="molecule type" value="Genomic_DNA"/>
</dbReference>
<comment type="caution">
    <text evidence="10">The sequence shown here is derived from an EMBL/GenBank/DDBJ whole genome shotgun (WGS) entry which is preliminary data.</text>
</comment>
<dbReference type="EMBL" id="QXGE01000046">
    <property type="protein sequence ID" value="KAE9327716.1"/>
    <property type="molecule type" value="Genomic_DNA"/>
</dbReference>
<evidence type="ECO:0000313" key="9">
    <source>
        <dbReference type="EMBL" id="KAE9249202.1"/>
    </source>
</evidence>
<dbReference type="EMBL" id="QXFZ01000051">
    <property type="protein sequence ID" value="KAE9136922.1"/>
    <property type="molecule type" value="Genomic_DNA"/>
</dbReference>
<dbReference type="Proteomes" id="UP000441208">
    <property type="component" value="Unassembled WGS sequence"/>
</dbReference>
<keyword evidence="1" id="KW-0732">Signal</keyword>
<evidence type="ECO:0000313" key="11">
    <source>
        <dbReference type="Proteomes" id="UP000429523"/>
    </source>
</evidence>
<feature type="signal peptide" evidence="1">
    <location>
        <begin position="1"/>
        <end position="34"/>
    </location>
</feature>
<evidence type="ECO:0000313" key="17">
    <source>
        <dbReference type="Proteomes" id="UP000460718"/>
    </source>
</evidence>
<evidence type="ECO:0000313" key="13">
    <source>
        <dbReference type="Proteomes" id="UP000437068"/>
    </source>
</evidence>
<evidence type="ECO:0000313" key="10">
    <source>
        <dbReference type="EMBL" id="KAE9327716.1"/>
    </source>
</evidence>
<dbReference type="EMBL" id="QXFW01000035">
    <property type="protein sequence ID" value="KAE9028920.1"/>
    <property type="molecule type" value="Genomic_DNA"/>
</dbReference>
<dbReference type="Proteomes" id="UP000433483">
    <property type="component" value="Unassembled WGS sequence"/>
</dbReference>
<evidence type="ECO:0000256" key="1">
    <source>
        <dbReference type="SAM" id="SignalP"/>
    </source>
</evidence>
<keyword evidence="12" id="KW-1185">Reference proteome</keyword>
<dbReference type="AlphaFoldDB" id="A0A6A4EQ26"/>
<evidence type="ECO:0000313" key="18">
    <source>
        <dbReference type="Proteomes" id="UP000476176"/>
    </source>
</evidence>
<proteinExistence type="predicted"/>
<dbReference type="OrthoDB" id="10280923at2759"/>
<evidence type="ECO:0000313" key="2">
    <source>
        <dbReference type="EMBL" id="KAE8948375.1"/>
    </source>
</evidence>
<evidence type="ECO:0000313" key="5">
    <source>
        <dbReference type="EMBL" id="KAE9136922.1"/>
    </source>
</evidence>
<evidence type="ECO:0000313" key="4">
    <source>
        <dbReference type="EMBL" id="KAE9136897.1"/>
    </source>
</evidence>
<dbReference type="Proteomes" id="UP000476176">
    <property type="component" value="Unassembled WGS sequence"/>
</dbReference>
<protein>
    <recommendedName>
        <fullName evidence="20">Secreted protein</fullName>
    </recommendedName>
</protein>
<evidence type="ECO:0000313" key="14">
    <source>
        <dbReference type="Proteomes" id="UP000440367"/>
    </source>
</evidence>
<dbReference type="EMBL" id="QXGF01000051">
    <property type="protein sequence ID" value="KAE8948375.1"/>
    <property type="molecule type" value="Genomic_DNA"/>
</dbReference>
<feature type="chain" id="PRO_5036167517" description="Secreted protein" evidence="1">
    <location>
        <begin position="35"/>
        <end position="72"/>
    </location>
</feature>
<evidence type="ECO:0000313" key="6">
    <source>
        <dbReference type="EMBL" id="KAE9152309.1"/>
    </source>
</evidence>
<evidence type="ECO:0000313" key="3">
    <source>
        <dbReference type="EMBL" id="KAE9028920.1"/>
    </source>
</evidence>
<name>A0A6A4EQ26_9STRA</name>
<reference evidence="11 12" key="1">
    <citation type="submission" date="2018-08" db="EMBL/GenBank/DDBJ databases">
        <title>Genomic investigation of the strawberry pathogen Phytophthora fragariae indicates pathogenicity is determined by transcriptional variation in three key races.</title>
        <authorList>
            <person name="Adams T.M."/>
            <person name="Armitage A.D."/>
            <person name="Sobczyk M.K."/>
            <person name="Bates H.J."/>
            <person name="Dunwell J.M."/>
            <person name="Nellist C.F."/>
            <person name="Harrison R.J."/>
        </authorList>
    </citation>
    <scope>NUCLEOTIDE SEQUENCE [LARGE SCALE GENOMIC DNA]</scope>
    <source>
        <strain evidence="10 13">A4</strain>
        <strain evidence="8 14">BC-1</strain>
        <strain evidence="9 18">BC-23</strain>
        <strain evidence="7 12">NOV-27</strain>
        <strain evidence="6 15">NOV-5</strain>
        <strain evidence="5 16">NOV-71</strain>
        <strain evidence="2 11">NOV-9</strain>
        <strain evidence="4 19">ONT-3</strain>
        <strain evidence="3 17">SCRP245</strain>
    </source>
</reference>
<gene>
    <name evidence="10" type="ORF">PF001_g1801</name>
    <name evidence="8" type="ORF">PF002_g7500</name>
    <name evidence="9" type="ORF">PF004_g3496</name>
    <name evidence="7" type="ORF">PF005_g4995</name>
    <name evidence="6" type="ORF">PF006_g3472</name>
    <name evidence="5" type="ORF">PF007_g1995</name>
    <name evidence="2" type="ORF">PF009_g2045</name>
    <name evidence="4" type="ORF">PF010_g1524</name>
    <name evidence="3" type="ORF">PF011_g1326</name>
</gene>
<dbReference type="Proteomes" id="UP000429523">
    <property type="component" value="Unassembled WGS sequence"/>
</dbReference>
<evidence type="ECO:0000313" key="8">
    <source>
        <dbReference type="EMBL" id="KAE9244945.1"/>
    </source>
</evidence>
<evidence type="ECO:0000313" key="12">
    <source>
        <dbReference type="Proteomes" id="UP000433483"/>
    </source>
</evidence>
<dbReference type="Proteomes" id="UP000488956">
    <property type="component" value="Unassembled WGS sequence"/>
</dbReference>
<dbReference type="Proteomes" id="UP000440732">
    <property type="component" value="Unassembled WGS sequence"/>
</dbReference>
<evidence type="ECO:0000313" key="19">
    <source>
        <dbReference type="Proteomes" id="UP000488956"/>
    </source>
</evidence>
<dbReference type="Proteomes" id="UP000437068">
    <property type="component" value="Unassembled WGS sequence"/>
</dbReference>
<dbReference type="Proteomes" id="UP000460718">
    <property type="component" value="Unassembled WGS sequence"/>
</dbReference>
<evidence type="ECO:0000313" key="15">
    <source>
        <dbReference type="Proteomes" id="UP000440732"/>
    </source>
</evidence>
<dbReference type="EMBL" id="QXGD01000279">
    <property type="protein sequence ID" value="KAE9244945.1"/>
    <property type="molecule type" value="Genomic_DNA"/>
</dbReference>
<evidence type="ECO:0000313" key="16">
    <source>
        <dbReference type="Proteomes" id="UP000441208"/>
    </source>
</evidence>